<comment type="similarity">
    <text evidence="3">Belongs to the major facilitator superfamily.</text>
</comment>
<comment type="catalytic activity">
    <reaction evidence="11">
        <text>L-alpha-aminoacyl-L-arginine(out) = L-alpha-aminoacyl-L-arginine(in)</text>
        <dbReference type="Rhea" id="RHEA:79367"/>
        <dbReference type="ChEBI" id="CHEBI:229968"/>
    </reaction>
</comment>
<evidence type="ECO:0000256" key="3">
    <source>
        <dbReference type="ARBA" id="ARBA00008335"/>
    </source>
</evidence>
<keyword evidence="4" id="KW-0813">Transport</keyword>
<organism evidence="28 29">
    <name type="scientific">Amycolatopsis decaplanina DSM 44594</name>
    <dbReference type="NCBI Taxonomy" id="1284240"/>
    <lineage>
        <taxon>Bacteria</taxon>
        <taxon>Bacillati</taxon>
        <taxon>Actinomycetota</taxon>
        <taxon>Actinomycetes</taxon>
        <taxon>Pseudonocardiales</taxon>
        <taxon>Pseudonocardiaceae</taxon>
        <taxon>Amycolatopsis</taxon>
    </lineage>
</organism>
<evidence type="ECO:0000256" key="26">
    <source>
        <dbReference type="SAM" id="Phobius"/>
    </source>
</evidence>
<sequence>MTGRATRRSWFIWFAAVTVYLLAVFHRTSFGVAGLQAADRFGVGAAALGTFTVLQVGVYAAMQIPTGVLVDRYGPRRVLTGAVFFLGLGQILLAVAGSYPLGLLARAVVGFGDALTFVSILRLIAAHFPGRQYALLAALTGAIGYVGNLAATLPLGLLLDGPGWTSTFLAVGLVTALYTAVVAFRVEDTPRGMPKPVREKVHPKVLGRQVAEAWRTPGTRLGFWVHFSTMFAPNVLTMLWGVPFLVQGQGYPKATASSLLIVFVFGSMIGGPVIGGLIGRRPSLRMPLVGWYIGGAAVMWAVLLGWSGTTPVAVLVPAFAFLSLGGPASMIGFALARDYNPLARVGTATGVVNVGGFVATTISALAVGVLLEWTGGTFRLALLSVIAVLAFGTFRMLVWWRRTRAVLFEAEARGEAIPVQIRRRRWDAEAPLPVSS</sequence>
<evidence type="ECO:0000256" key="6">
    <source>
        <dbReference type="ARBA" id="ARBA00022989"/>
    </source>
</evidence>
<dbReference type="PANTHER" id="PTHR23512:SF3">
    <property type="entry name" value="MAJOR FACILITATOR SUPERFAMILY DOMAIN-CONTAINING PROTEIN 1"/>
    <property type="match status" value="1"/>
</dbReference>
<feature type="transmembrane region" description="Helical" evidence="26">
    <location>
        <begin position="258"/>
        <end position="277"/>
    </location>
</feature>
<feature type="transmembrane region" description="Helical" evidence="26">
    <location>
        <begin position="377"/>
        <end position="398"/>
    </location>
</feature>
<dbReference type="EMBL" id="AOHO01000032">
    <property type="protein sequence ID" value="EME63026.1"/>
    <property type="molecule type" value="Genomic_DNA"/>
</dbReference>
<comment type="caution">
    <text evidence="28">The sequence shown here is derived from an EMBL/GenBank/DDBJ whole genome shotgun (WGS) entry which is preliminary data.</text>
</comment>
<evidence type="ECO:0000256" key="4">
    <source>
        <dbReference type="ARBA" id="ARBA00022448"/>
    </source>
</evidence>
<evidence type="ECO:0000313" key="29">
    <source>
        <dbReference type="Proteomes" id="UP000054226"/>
    </source>
</evidence>
<dbReference type="Proteomes" id="UP000054226">
    <property type="component" value="Unassembled WGS sequence"/>
</dbReference>
<comment type="catalytic activity">
    <reaction evidence="14">
        <text>L-alpha-aminoacyl-L-lysine(out) = L-alpha-aminoacyl-L-lysine(in)</text>
        <dbReference type="Rhea" id="RHEA:79383"/>
        <dbReference type="ChEBI" id="CHEBI:229966"/>
    </reaction>
</comment>
<comment type="catalytic activity">
    <reaction evidence="17">
        <text>L-lysyl-L-lysine(out) = L-lysyl-L-lysine(in)</text>
        <dbReference type="Rhea" id="RHEA:79403"/>
        <dbReference type="ChEBI" id="CHEBI:229956"/>
    </reaction>
</comment>
<evidence type="ECO:0000256" key="2">
    <source>
        <dbReference type="ARBA" id="ARBA00004651"/>
    </source>
</evidence>
<dbReference type="InterPro" id="IPR036259">
    <property type="entry name" value="MFS_trans_sf"/>
</dbReference>
<gene>
    <name evidence="28" type="ORF">H074_07344</name>
</gene>
<dbReference type="OrthoDB" id="4332123at2"/>
<dbReference type="RefSeq" id="WP_007029391.1">
    <property type="nucleotide sequence ID" value="NZ_AOHO01000032.1"/>
</dbReference>
<dbReference type="Pfam" id="PF07690">
    <property type="entry name" value="MFS_1"/>
    <property type="match status" value="1"/>
</dbReference>
<feature type="transmembrane region" description="Helical" evidence="26">
    <location>
        <begin position="164"/>
        <end position="186"/>
    </location>
</feature>
<comment type="catalytic activity">
    <reaction evidence="18">
        <text>L-arginyl-glycine(out) = L-arginyl-glycine(in)</text>
        <dbReference type="Rhea" id="RHEA:79391"/>
        <dbReference type="ChEBI" id="CHEBI:229955"/>
    </reaction>
</comment>
<dbReference type="PROSITE" id="PS50850">
    <property type="entry name" value="MFS"/>
    <property type="match status" value="1"/>
</dbReference>
<feature type="transmembrane region" description="Helical" evidence="26">
    <location>
        <begin position="133"/>
        <end position="158"/>
    </location>
</feature>
<evidence type="ECO:0000256" key="15">
    <source>
        <dbReference type="ARBA" id="ARBA00044898"/>
    </source>
</evidence>
<evidence type="ECO:0000256" key="21">
    <source>
        <dbReference type="ARBA" id="ARBA00044924"/>
    </source>
</evidence>
<dbReference type="PANTHER" id="PTHR23512">
    <property type="entry name" value="MAJOR FACILITATOR SUPERFAMILY DOMAIN-CONTAINING PROTEIN 1"/>
    <property type="match status" value="1"/>
</dbReference>
<comment type="catalytic activity">
    <reaction evidence="16">
        <text>L-arginyl-L-alpha-amino acid(out) = L-arginyl-L-alpha-amino acid(in)</text>
        <dbReference type="Rhea" id="RHEA:79371"/>
        <dbReference type="ChEBI" id="CHEBI:84315"/>
    </reaction>
</comment>
<feature type="transmembrane region" description="Helical" evidence="26">
    <location>
        <begin position="78"/>
        <end position="97"/>
    </location>
</feature>
<protein>
    <recommendedName>
        <fullName evidence="22">Lysosomal dipeptide transporter MFSD1</fullName>
    </recommendedName>
    <alternativeName>
        <fullName evidence="23">Major facilitator superfamily domain-containing protein 1</fullName>
    </alternativeName>
</protein>
<comment type="subunit">
    <text evidence="25">Homodimer. Interacts with lysosomal protein GLMP (via lumenal domain); the interaction starts while both proteins are still in the endoplasmic reticulum and is required for stabilization of MFSD1 in lysosomes but has no direct effect on its targeting to lysosomes or transporter activity.</text>
</comment>
<evidence type="ECO:0000256" key="13">
    <source>
        <dbReference type="ARBA" id="ARBA00044891"/>
    </source>
</evidence>
<keyword evidence="7 26" id="KW-0472">Membrane</keyword>
<feature type="domain" description="Major facilitator superfamily (MFS) profile" evidence="27">
    <location>
        <begin position="12"/>
        <end position="404"/>
    </location>
</feature>
<feature type="transmembrane region" description="Helical" evidence="26">
    <location>
        <begin position="103"/>
        <end position="121"/>
    </location>
</feature>
<evidence type="ECO:0000256" key="5">
    <source>
        <dbReference type="ARBA" id="ARBA00022692"/>
    </source>
</evidence>
<evidence type="ECO:0000256" key="20">
    <source>
        <dbReference type="ARBA" id="ARBA00044919"/>
    </source>
</evidence>
<dbReference type="GO" id="GO:0005886">
    <property type="term" value="C:plasma membrane"/>
    <property type="evidence" value="ECO:0007669"/>
    <property type="project" value="UniProtKB-SubCell"/>
</dbReference>
<reference evidence="28 29" key="1">
    <citation type="journal article" date="2013" name="Genome Announc.">
        <title>Draft Genome Sequence of Amycolatopsis decaplanina Strain DSM 44594T.</title>
        <authorList>
            <person name="Kaur N."/>
            <person name="Kumar S."/>
            <person name="Bala M."/>
            <person name="Raghava G.P."/>
            <person name="Mayilraj S."/>
        </authorList>
    </citation>
    <scope>NUCLEOTIDE SEQUENCE [LARGE SCALE GENOMIC DNA]</scope>
    <source>
        <strain evidence="28 29">DSM 44594</strain>
    </source>
</reference>
<evidence type="ECO:0000256" key="17">
    <source>
        <dbReference type="ARBA" id="ARBA00044900"/>
    </source>
</evidence>
<evidence type="ECO:0000256" key="11">
    <source>
        <dbReference type="ARBA" id="ARBA00044881"/>
    </source>
</evidence>
<evidence type="ECO:0000256" key="8">
    <source>
        <dbReference type="ARBA" id="ARBA00023228"/>
    </source>
</evidence>
<evidence type="ECO:0000256" key="14">
    <source>
        <dbReference type="ARBA" id="ARBA00044893"/>
    </source>
</evidence>
<dbReference type="InterPro" id="IPR020846">
    <property type="entry name" value="MFS_dom"/>
</dbReference>
<evidence type="ECO:0000259" key="27">
    <source>
        <dbReference type="PROSITE" id="PS50850"/>
    </source>
</evidence>
<comment type="catalytic activity">
    <reaction evidence="21">
        <text>L-lysyl-glycine(out) = L-lysyl-glycine(in)</text>
        <dbReference type="Rhea" id="RHEA:79407"/>
        <dbReference type="ChEBI" id="CHEBI:191202"/>
    </reaction>
</comment>
<comment type="catalytic activity">
    <reaction evidence="9">
        <text>L-lysyl-L-alanine(out) = L-lysyl-L-alanine(in)</text>
        <dbReference type="Rhea" id="RHEA:79399"/>
        <dbReference type="ChEBI" id="CHEBI:229954"/>
    </reaction>
</comment>
<evidence type="ECO:0000256" key="22">
    <source>
        <dbReference type="ARBA" id="ARBA00044985"/>
    </source>
</evidence>
<dbReference type="SUPFAM" id="SSF103473">
    <property type="entry name" value="MFS general substrate transporter"/>
    <property type="match status" value="1"/>
</dbReference>
<keyword evidence="5 26" id="KW-0812">Transmembrane</keyword>
<evidence type="ECO:0000256" key="23">
    <source>
        <dbReference type="ARBA" id="ARBA00045018"/>
    </source>
</evidence>
<comment type="function">
    <text evidence="24">Lysosomal dipeptide uniporter that selectively exports lysine, arginine or histidine-containing dipeptides with a net positive charge from the lysosome lumen into the cytosol. Could play a role in a specific type of protein O-glycosylation indirectly regulating macrophages migration and tissue invasion. Also essential for liver homeostasis.</text>
</comment>
<comment type="catalytic activity">
    <reaction evidence="19">
        <text>L-histidyl-L-alpha-amino acid(out) = L-histidyl-L-alpha-amino acid(in)</text>
        <dbReference type="Rhea" id="RHEA:79379"/>
        <dbReference type="ChEBI" id="CHEBI:229964"/>
    </reaction>
</comment>
<keyword evidence="6 26" id="KW-1133">Transmembrane helix</keyword>
<dbReference type="InterPro" id="IPR052187">
    <property type="entry name" value="MFSD1"/>
</dbReference>
<feature type="transmembrane region" description="Helical" evidence="26">
    <location>
        <begin position="348"/>
        <end position="371"/>
    </location>
</feature>
<evidence type="ECO:0000256" key="1">
    <source>
        <dbReference type="ARBA" id="ARBA00004155"/>
    </source>
</evidence>
<evidence type="ECO:0000256" key="7">
    <source>
        <dbReference type="ARBA" id="ARBA00023136"/>
    </source>
</evidence>
<proteinExistence type="inferred from homology"/>
<dbReference type="PATRIC" id="fig|1284240.4.peg.1484"/>
<accession>M2XPU6</accession>
<evidence type="ECO:0000256" key="19">
    <source>
        <dbReference type="ARBA" id="ARBA00044912"/>
    </source>
</evidence>
<evidence type="ECO:0000256" key="25">
    <source>
        <dbReference type="ARBA" id="ARBA00046376"/>
    </source>
</evidence>
<evidence type="ECO:0000256" key="10">
    <source>
        <dbReference type="ARBA" id="ARBA00044878"/>
    </source>
</evidence>
<feature type="transmembrane region" description="Helical" evidence="26">
    <location>
        <begin position="223"/>
        <end position="246"/>
    </location>
</feature>
<comment type="catalytic activity">
    <reaction evidence="13">
        <text>L-lysyl-L-alpha-amino acid(out) = L-lysyl-L-alpha-amino acid(in)</text>
        <dbReference type="Rhea" id="RHEA:79387"/>
        <dbReference type="ChEBI" id="CHEBI:229965"/>
    </reaction>
</comment>
<dbReference type="Gene3D" id="1.20.1250.20">
    <property type="entry name" value="MFS general substrate transporter like domains"/>
    <property type="match status" value="2"/>
</dbReference>
<feature type="transmembrane region" description="Helical" evidence="26">
    <location>
        <begin position="312"/>
        <end position="336"/>
    </location>
</feature>
<comment type="catalytic activity">
    <reaction evidence="10">
        <text>L-histidyl-glycine(out) = L-histidyl-glycine(in)</text>
        <dbReference type="Rhea" id="RHEA:79395"/>
        <dbReference type="ChEBI" id="CHEBI:229957"/>
    </reaction>
</comment>
<comment type="catalytic activity">
    <reaction evidence="20">
        <text>L-alanyl-L-lysine(out) = L-alanyl-L-lysine(in)</text>
        <dbReference type="Rhea" id="RHEA:79415"/>
        <dbReference type="ChEBI" id="CHEBI:192470"/>
    </reaction>
</comment>
<evidence type="ECO:0000256" key="24">
    <source>
        <dbReference type="ARBA" id="ARBA00045709"/>
    </source>
</evidence>
<comment type="catalytic activity">
    <reaction evidence="15">
        <text>L-aspartyl-L-lysine(out) = L-aspartyl-L-lysine(in)</text>
        <dbReference type="Rhea" id="RHEA:79411"/>
        <dbReference type="ChEBI" id="CHEBI:229953"/>
    </reaction>
</comment>
<evidence type="ECO:0000256" key="9">
    <source>
        <dbReference type="ARBA" id="ARBA00044876"/>
    </source>
</evidence>
<dbReference type="CDD" id="cd06174">
    <property type="entry name" value="MFS"/>
    <property type="match status" value="1"/>
</dbReference>
<comment type="subcellular location">
    <subcellularLocation>
        <location evidence="2">Cell membrane</location>
        <topology evidence="2">Multi-pass membrane protein</topology>
    </subcellularLocation>
    <subcellularLocation>
        <location evidence="1">Lysosome membrane</location>
        <topology evidence="1">Multi-pass membrane protein</topology>
    </subcellularLocation>
</comment>
<dbReference type="InterPro" id="IPR011701">
    <property type="entry name" value="MFS"/>
</dbReference>
<dbReference type="GO" id="GO:0022857">
    <property type="term" value="F:transmembrane transporter activity"/>
    <property type="evidence" value="ECO:0007669"/>
    <property type="project" value="InterPro"/>
</dbReference>
<keyword evidence="8" id="KW-0458">Lysosome</keyword>
<evidence type="ECO:0000256" key="16">
    <source>
        <dbReference type="ARBA" id="ARBA00044899"/>
    </source>
</evidence>
<feature type="transmembrane region" description="Helical" evidence="26">
    <location>
        <begin position="12"/>
        <end position="35"/>
    </location>
</feature>
<evidence type="ECO:0000256" key="18">
    <source>
        <dbReference type="ARBA" id="ARBA00044903"/>
    </source>
</evidence>
<comment type="catalytic activity">
    <reaction evidence="12">
        <text>L-alpha-aminoacyl-L-histidine(out) = L-alpha-aminoacyl-L-histidine(in)</text>
        <dbReference type="Rhea" id="RHEA:79375"/>
        <dbReference type="ChEBI" id="CHEBI:229967"/>
    </reaction>
</comment>
<dbReference type="AlphaFoldDB" id="M2XPU6"/>
<name>M2XPU6_9PSEU</name>
<feature type="transmembrane region" description="Helical" evidence="26">
    <location>
        <begin position="289"/>
        <end position="306"/>
    </location>
</feature>
<evidence type="ECO:0000256" key="12">
    <source>
        <dbReference type="ARBA" id="ARBA00044884"/>
    </source>
</evidence>
<evidence type="ECO:0000313" key="28">
    <source>
        <dbReference type="EMBL" id="EME63026.1"/>
    </source>
</evidence>
<dbReference type="GO" id="GO:0005765">
    <property type="term" value="C:lysosomal membrane"/>
    <property type="evidence" value="ECO:0007669"/>
    <property type="project" value="UniProtKB-SubCell"/>
</dbReference>
<keyword evidence="29" id="KW-1185">Reference proteome</keyword>
<feature type="transmembrane region" description="Helical" evidence="26">
    <location>
        <begin position="41"/>
        <end position="62"/>
    </location>
</feature>